<dbReference type="Gene3D" id="1.10.8.530">
    <property type="entry name" value="DNA polymerase alpha-primase, subunit B, N-terminal domain"/>
    <property type="match status" value="1"/>
</dbReference>
<dbReference type="PIRSF" id="PIRSF018300">
    <property type="entry name" value="DNA_pol_alph_2"/>
    <property type="match status" value="1"/>
</dbReference>
<dbReference type="GO" id="GO:0003677">
    <property type="term" value="F:DNA binding"/>
    <property type="evidence" value="ECO:0007669"/>
    <property type="project" value="InterPro"/>
</dbReference>
<dbReference type="PANTHER" id="PTHR23061">
    <property type="entry name" value="DNA POLYMERASE 2 ALPHA 70 KDA SUBUNIT"/>
    <property type="match status" value="1"/>
</dbReference>
<feature type="domain" description="DNA polymerase alpha/delta/epsilon subunit B" evidence="8">
    <location>
        <begin position="358"/>
        <end position="565"/>
    </location>
</feature>
<dbReference type="PANTHER" id="PTHR23061:SF12">
    <property type="entry name" value="DNA POLYMERASE ALPHA SUBUNIT B"/>
    <property type="match status" value="1"/>
</dbReference>
<evidence type="ECO:0000256" key="6">
    <source>
        <dbReference type="PIRNR" id="PIRNR018300"/>
    </source>
</evidence>
<proteinExistence type="inferred from homology"/>
<reference evidence="12" key="1">
    <citation type="submission" date="2022-11" db="UniProtKB">
        <authorList>
            <consortium name="WormBaseParasite"/>
        </authorList>
    </citation>
    <scope>IDENTIFICATION</scope>
</reference>
<keyword evidence="5 6" id="KW-0539">Nucleus</keyword>
<comment type="subcellular location">
    <subcellularLocation>
        <location evidence="1 6">Nucleus</location>
    </subcellularLocation>
</comment>
<evidence type="ECO:0000256" key="1">
    <source>
        <dbReference type="ARBA" id="ARBA00004123"/>
    </source>
</evidence>
<keyword evidence="11" id="KW-1185">Reference proteome</keyword>
<keyword evidence="4 6" id="KW-0235">DNA replication</keyword>
<dbReference type="InterPro" id="IPR043034">
    <property type="entry name" value="DNA_pol_alpha_B_N_sf"/>
</dbReference>
<dbReference type="Pfam" id="PF04042">
    <property type="entry name" value="DNA_pol_E_B"/>
    <property type="match status" value="1"/>
</dbReference>
<evidence type="ECO:0000256" key="7">
    <source>
        <dbReference type="SAM" id="MobiDB-lite"/>
    </source>
</evidence>
<feature type="domain" description="DNA polymerase alpha subunit B OB" evidence="10">
    <location>
        <begin position="241"/>
        <end position="338"/>
    </location>
</feature>
<evidence type="ECO:0000313" key="12">
    <source>
        <dbReference type="WBParaSite" id="PgR043_g031_t03"/>
    </source>
</evidence>
<organism evidence="11 12">
    <name type="scientific">Parascaris univalens</name>
    <name type="common">Nematode worm</name>
    <dbReference type="NCBI Taxonomy" id="6257"/>
    <lineage>
        <taxon>Eukaryota</taxon>
        <taxon>Metazoa</taxon>
        <taxon>Ecdysozoa</taxon>
        <taxon>Nematoda</taxon>
        <taxon>Chromadorea</taxon>
        <taxon>Rhabditida</taxon>
        <taxon>Spirurina</taxon>
        <taxon>Ascaridomorpha</taxon>
        <taxon>Ascaridoidea</taxon>
        <taxon>Ascarididae</taxon>
        <taxon>Parascaris</taxon>
    </lineage>
</organism>
<feature type="region of interest" description="Disordered" evidence="7">
    <location>
        <begin position="104"/>
        <end position="124"/>
    </location>
</feature>
<dbReference type="GO" id="GO:0005658">
    <property type="term" value="C:alpha DNA polymerase:primase complex"/>
    <property type="evidence" value="ECO:0007669"/>
    <property type="project" value="TreeGrafter"/>
</dbReference>
<sequence>IGKYLQIISINWSISRMGDIGDCYGMITAEWFDDEISDFMYTFENDADGDFISRVNHLSKVYNKTGEDLVSELIAFAANQKRTHMDMPFIDLFEQTVLTKKANQLTSNNSIRTPNPGPRTVLGERSSSQIHNANDDMDTSLDDSSFINPVECEGRPILDAKYASFAPIRPSYSNTAYQNRKNSGKIVQSYVGKLFTALGDDEESAEWKADVKFVDPSHGSESLIRFGNEKDAEQIEEICSHIDMLSDAIRLGNEQITTFERCDHISSEPFFVCGQIVDENGERLEEAGCCIRSDDEEATMVHLDLSKLPKFSLFPGKVVALKGTSEDGSTFTPIELFEAAKMQISPLIRQPGIDRLHVWCAAGPFTSADTLSYEQLFDLLEMAKKERPHVLILMGPIVDRTSTAVLSPHVSLTFTELLENLILNVSKMMESTEVQILLIPSGKKDATVIPIFPTAPFEISRNCKKILSENVLFGADPSQISIAGVQFALTNSEIMQVMSREEIHRSPTAENEDRMARIASHLIRQRSLYPLYPSPVNVAQRCAETIRRCVLNAIPHVMIIPSLLAPMIKAVDGCICINPGVLARGNGGTFMKMEIDLAMIGSKPGEFLPNCSLTENCQVKVVRI</sequence>
<accession>A0A915BJU5</accession>
<comment type="similarity">
    <text evidence="2 6">Belongs to the DNA polymerase alpha subunit B family.</text>
</comment>
<dbReference type="InterPro" id="IPR013627">
    <property type="entry name" value="Pol_alpha_B_N"/>
</dbReference>
<evidence type="ECO:0000256" key="5">
    <source>
        <dbReference type="ARBA" id="ARBA00023242"/>
    </source>
</evidence>
<name>A0A915BJU5_PARUN</name>
<evidence type="ECO:0000313" key="11">
    <source>
        <dbReference type="Proteomes" id="UP000887569"/>
    </source>
</evidence>
<dbReference type="InterPro" id="IPR007185">
    <property type="entry name" value="DNA_pol_a/d/e_bsu"/>
</dbReference>
<evidence type="ECO:0000256" key="2">
    <source>
        <dbReference type="ARBA" id="ARBA00007299"/>
    </source>
</evidence>
<dbReference type="Pfam" id="PF22062">
    <property type="entry name" value="OB_DPOA2"/>
    <property type="match status" value="1"/>
</dbReference>
<evidence type="ECO:0000259" key="9">
    <source>
        <dbReference type="Pfam" id="PF08418"/>
    </source>
</evidence>
<dbReference type="Pfam" id="PF08418">
    <property type="entry name" value="Pol_alpha_B_N"/>
    <property type="match status" value="1"/>
</dbReference>
<protein>
    <recommendedName>
        <fullName evidence="3 6">DNA polymerase alpha subunit B</fullName>
    </recommendedName>
</protein>
<evidence type="ECO:0000256" key="4">
    <source>
        <dbReference type="ARBA" id="ARBA00022705"/>
    </source>
</evidence>
<dbReference type="GO" id="GO:0006270">
    <property type="term" value="P:DNA replication initiation"/>
    <property type="evidence" value="ECO:0007669"/>
    <property type="project" value="TreeGrafter"/>
</dbReference>
<dbReference type="Gene3D" id="3.60.21.60">
    <property type="match status" value="1"/>
</dbReference>
<dbReference type="InterPro" id="IPR016722">
    <property type="entry name" value="DNA_pol_alpha_bsu"/>
</dbReference>
<dbReference type="WBParaSite" id="PgR043_g031_t03">
    <property type="protein sequence ID" value="PgR043_g031_t03"/>
    <property type="gene ID" value="PgR043_g031"/>
</dbReference>
<evidence type="ECO:0000259" key="10">
    <source>
        <dbReference type="Pfam" id="PF22062"/>
    </source>
</evidence>
<feature type="domain" description="DNA polymerase alpha subunit B N-terminal" evidence="9">
    <location>
        <begin position="35"/>
        <end position="100"/>
    </location>
</feature>
<evidence type="ECO:0000259" key="8">
    <source>
        <dbReference type="Pfam" id="PF04042"/>
    </source>
</evidence>
<dbReference type="Proteomes" id="UP000887569">
    <property type="component" value="Unplaced"/>
</dbReference>
<evidence type="ECO:0000256" key="3">
    <source>
        <dbReference type="ARBA" id="ARBA00018596"/>
    </source>
</evidence>
<dbReference type="AlphaFoldDB" id="A0A915BJU5"/>
<feature type="compositionally biased region" description="Polar residues" evidence="7">
    <location>
        <begin position="104"/>
        <end position="113"/>
    </location>
</feature>
<dbReference type="InterPro" id="IPR054300">
    <property type="entry name" value="OB_DPOA2"/>
</dbReference>
<comment type="function">
    <text evidence="6">Accessory subunit of the DNA polymerase alpha complex (also known as the alpha DNA polymerase-primase complex) which plays an essential role in the initiation of DNA synthesis.</text>
</comment>